<keyword evidence="8 9" id="KW-0472">Membrane</keyword>
<dbReference type="Gene3D" id="1.50.40.10">
    <property type="entry name" value="Mitochondrial carrier domain"/>
    <property type="match status" value="1"/>
</dbReference>
<keyword evidence="13" id="KW-1185">Reference proteome</keyword>
<dbReference type="GO" id="GO:0071913">
    <property type="term" value="F:citrate secondary active transmembrane transporter activity"/>
    <property type="evidence" value="ECO:0007669"/>
    <property type="project" value="TreeGrafter"/>
</dbReference>
<dbReference type="FunCoup" id="A0A1E5R2R6">
    <property type="interactions" value="44"/>
</dbReference>
<dbReference type="PANTHER" id="PTHR45788">
    <property type="entry name" value="SUCCINATE/FUMARATE MITOCHONDRIAL TRANSPORTER-RELATED"/>
    <property type="match status" value="1"/>
</dbReference>
<evidence type="ECO:0000256" key="9">
    <source>
        <dbReference type="PROSITE-ProRule" id="PRU00282"/>
    </source>
</evidence>
<evidence type="ECO:0000256" key="6">
    <source>
        <dbReference type="ARBA" id="ARBA00022989"/>
    </source>
</evidence>
<protein>
    <submittedName>
        <fullName evidence="12">Putative mitochondrial carrier</fullName>
    </submittedName>
</protein>
<evidence type="ECO:0000256" key="11">
    <source>
        <dbReference type="SAM" id="Phobius"/>
    </source>
</evidence>
<dbReference type="InterPro" id="IPR023395">
    <property type="entry name" value="MCP_dom_sf"/>
</dbReference>
<dbReference type="PANTHER" id="PTHR45788:SF5">
    <property type="entry name" value="AFR253WP"/>
    <property type="match status" value="1"/>
</dbReference>
<evidence type="ECO:0000256" key="2">
    <source>
        <dbReference type="ARBA" id="ARBA00006375"/>
    </source>
</evidence>
<name>A0A1E5R2R6_9ASCO</name>
<dbReference type="STRING" id="56408.A0A1E5R2R6"/>
<keyword evidence="5" id="KW-0677">Repeat</keyword>
<dbReference type="Proteomes" id="UP000095728">
    <property type="component" value="Unassembled WGS sequence"/>
</dbReference>
<comment type="subcellular location">
    <subcellularLocation>
        <location evidence="1">Mitochondrion membrane</location>
        <topology evidence="1">Multi-pass membrane protein</topology>
    </subcellularLocation>
</comment>
<dbReference type="InterPro" id="IPR018108">
    <property type="entry name" value="MCP_transmembrane"/>
</dbReference>
<evidence type="ECO:0000256" key="7">
    <source>
        <dbReference type="ARBA" id="ARBA00023128"/>
    </source>
</evidence>
<evidence type="ECO:0000256" key="3">
    <source>
        <dbReference type="ARBA" id="ARBA00022448"/>
    </source>
</evidence>
<comment type="caution">
    <text evidence="12">The sequence shown here is derived from an EMBL/GenBank/DDBJ whole genome shotgun (WGS) entry which is preliminary data.</text>
</comment>
<evidence type="ECO:0000313" key="13">
    <source>
        <dbReference type="Proteomes" id="UP000095728"/>
    </source>
</evidence>
<feature type="repeat" description="Solcar" evidence="9">
    <location>
        <begin position="94"/>
        <end position="220"/>
    </location>
</feature>
<feature type="repeat" description="Solcar" evidence="9">
    <location>
        <begin position="228"/>
        <end position="316"/>
    </location>
</feature>
<sequence length="329" mass="37518">MPDTAHKEYDRALILTSSALASMITMTLSHPFEVLKIGQQLAFGNYQFNLVHKQLKLYSAGLSSLNLAISTKTFLRFPIYSYLCETLESPQGKISQSHILLAGSITGFLESCWYIPFENLKSRMIGNSIGKSEREQNVSLHNSPTALQKRIAVINARPLENQKKLEYYRLHPSINLFTSFKEICVTDGLKGFFRGSTPTVLRSMSSSAVNFMFYSIAQKNYMEHPYEHTYTLTTLIGIAASSAVVMVSQPFDYIKTRTQSNRYGPFYYNGVLNCIKTGLKEEGFKAFYKGWFPRFIKVNIINFGVQLGLYHYVESLLERNFNTQKFLKP</sequence>
<dbReference type="GO" id="GO:0031966">
    <property type="term" value="C:mitochondrial membrane"/>
    <property type="evidence" value="ECO:0007669"/>
    <property type="project" value="UniProtKB-SubCell"/>
</dbReference>
<dbReference type="OrthoDB" id="44467at2759"/>
<dbReference type="PROSITE" id="PS50920">
    <property type="entry name" value="SOLCAR"/>
    <property type="match status" value="2"/>
</dbReference>
<dbReference type="SUPFAM" id="SSF103506">
    <property type="entry name" value="Mitochondrial carrier"/>
    <property type="match status" value="1"/>
</dbReference>
<dbReference type="Pfam" id="PF00153">
    <property type="entry name" value="Mito_carr"/>
    <property type="match status" value="2"/>
</dbReference>
<keyword evidence="7" id="KW-0496">Mitochondrion</keyword>
<evidence type="ECO:0000256" key="10">
    <source>
        <dbReference type="RuleBase" id="RU000488"/>
    </source>
</evidence>
<dbReference type="GO" id="GO:0006843">
    <property type="term" value="P:mitochondrial citrate transmembrane transport"/>
    <property type="evidence" value="ECO:0007669"/>
    <property type="project" value="TreeGrafter"/>
</dbReference>
<evidence type="ECO:0000256" key="1">
    <source>
        <dbReference type="ARBA" id="ARBA00004225"/>
    </source>
</evidence>
<evidence type="ECO:0000313" key="12">
    <source>
        <dbReference type="EMBL" id="OEJ80863.1"/>
    </source>
</evidence>
<proteinExistence type="inferred from homology"/>
<accession>A0A1E5R2R6</accession>
<evidence type="ECO:0000256" key="8">
    <source>
        <dbReference type="ARBA" id="ARBA00023136"/>
    </source>
</evidence>
<evidence type="ECO:0000256" key="4">
    <source>
        <dbReference type="ARBA" id="ARBA00022692"/>
    </source>
</evidence>
<dbReference type="AlphaFoldDB" id="A0A1E5R2R6"/>
<keyword evidence="6 11" id="KW-1133">Transmembrane helix</keyword>
<reference evidence="13" key="1">
    <citation type="journal article" date="2016" name="Genome Announc.">
        <title>Genome sequences of three species of Hanseniaspora isolated from spontaneous wine fermentations.</title>
        <authorList>
            <person name="Sternes P.R."/>
            <person name="Lee D."/>
            <person name="Kutyna D.R."/>
            <person name="Borneman A.R."/>
        </authorList>
    </citation>
    <scope>NUCLEOTIDE SEQUENCE [LARGE SCALE GENOMIC DNA]</scope>
    <source>
        <strain evidence="13">AWRI3579</strain>
    </source>
</reference>
<dbReference type="EMBL" id="LPNM01000011">
    <property type="protein sequence ID" value="OEJ80863.1"/>
    <property type="molecule type" value="Genomic_DNA"/>
</dbReference>
<dbReference type="InParanoid" id="A0A1E5R2R6"/>
<keyword evidence="4 9" id="KW-0812">Transmembrane</keyword>
<feature type="transmembrane region" description="Helical" evidence="11">
    <location>
        <begin position="12"/>
        <end position="32"/>
    </location>
</feature>
<gene>
    <name evidence="12" type="ORF">AWRI3579_g4362</name>
</gene>
<dbReference type="InterPro" id="IPR049563">
    <property type="entry name" value="TXTP-like"/>
</dbReference>
<keyword evidence="3 10" id="KW-0813">Transport</keyword>
<organism evidence="12 13">
    <name type="scientific">Hanseniaspora osmophila</name>
    <dbReference type="NCBI Taxonomy" id="56408"/>
    <lineage>
        <taxon>Eukaryota</taxon>
        <taxon>Fungi</taxon>
        <taxon>Dikarya</taxon>
        <taxon>Ascomycota</taxon>
        <taxon>Saccharomycotina</taxon>
        <taxon>Saccharomycetes</taxon>
        <taxon>Saccharomycodales</taxon>
        <taxon>Saccharomycodaceae</taxon>
        <taxon>Hanseniaspora</taxon>
    </lineage>
</organism>
<comment type="similarity">
    <text evidence="2 10">Belongs to the mitochondrial carrier (TC 2.A.29) family.</text>
</comment>
<evidence type="ECO:0000256" key="5">
    <source>
        <dbReference type="ARBA" id="ARBA00022737"/>
    </source>
</evidence>